<dbReference type="InterPro" id="IPR049560">
    <property type="entry name" value="MeTrfase_RsmB-F_NOP2_cat"/>
</dbReference>
<feature type="binding site" evidence="6">
    <location>
        <position position="383"/>
    </location>
    <ligand>
        <name>S-adenosyl-L-methionine</name>
        <dbReference type="ChEBI" id="CHEBI:59789"/>
    </ligand>
</feature>
<dbReference type="PROSITE" id="PS51686">
    <property type="entry name" value="SAM_MT_RSMB_NOP"/>
    <property type="match status" value="2"/>
</dbReference>
<protein>
    <recommendedName>
        <fullName evidence="7">SAM-dependent MTase RsmB/NOP-type domain-containing protein</fullName>
    </recommendedName>
</protein>
<accession>A0ABY8TSS9</accession>
<evidence type="ECO:0000256" key="4">
    <source>
        <dbReference type="ARBA" id="ARBA00022691"/>
    </source>
</evidence>
<evidence type="ECO:0000256" key="5">
    <source>
        <dbReference type="ARBA" id="ARBA00022884"/>
    </source>
</evidence>
<dbReference type="InterPro" id="IPR036974">
    <property type="entry name" value="PUA_sf"/>
</dbReference>
<feature type="domain" description="SAM-dependent MTase RsmB/NOP-type" evidence="7">
    <location>
        <begin position="250"/>
        <end position="367"/>
    </location>
</feature>
<dbReference type="EMBL" id="CP126210">
    <property type="protein sequence ID" value="WIA12193.1"/>
    <property type="molecule type" value="Genomic_DNA"/>
</dbReference>
<reference evidence="8 9" key="1">
    <citation type="submission" date="2023-05" db="EMBL/GenBank/DDBJ databases">
        <title>A 100% complete, gapless, phased diploid assembly of the Scenedesmus obliquus UTEX 3031 genome.</title>
        <authorList>
            <person name="Biondi T.C."/>
            <person name="Hanschen E.R."/>
            <person name="Kwon T."/>
            <person name="Eng W."/>
            <person name="Kruse C.P.S."/>
            <person name="Koehler S.I."/>
            <person name="Kunde Y."/>
            <person name="Gleasner C.D."/>
            <person name="You Mak K.T."/>
            <person name="Polle J."/>
            <person name="Hovde B.T."/>
            <person name="Starkenburg S.R."/>
        </authorList>
    </citation>
    <scope>NUCLEOTIDE SEQUENCE [LARGE SCALE GENOMIC DNA]</scope>
    <source>
        <strain evidence="8 9">DOE0152z</strain>
    </source>
</reference>
<evidence type="ECO:0000256" key="1">
    <source>
        <dbReference type="ARBA" id="ARBA00007494"/>
    </source>
</evidence>
<feature type="binding site" evidence="6">
    <location>
        <position position="391"/>
    </location>
    <ligand>
        <name>S-adenosyl-L-methionine</name>
        <dbReference type="ChEBI" id="CHEBI:59789"/>
    </ligand>
</feature>
<gene>
    <name evidence="8" type="ORF">OEZ85_012263</name>
</gene>
<dbReference type="InterPro" id="IPR023267">
    <property type="entry name" value="RCMT"/>
</dbReference>
<dbReference type="SUPFAM" id="SSF88697">
    <property type="entry name" value="PUA domain-like"/>
    <property type="match status" value="1"/>
</dbReference>
<keyword evidence="2 6" id="KW-0489">Methyltransferase</keyword>
<dbReference type="Gene3D" id="3.40.50.150">
    <property type="entry name" value="Vaccinia Virus protein VP39"/>
    <property type="match status" value="2"/>
</dbReference>
<feature type="binding site" evidence="6">
    <location>
        <position position="367"/>
    </location>
    <ligand>
        <name>S-adenosyl-L-methionine</name>
        <dbReference type="ChEBI" id="CHEBI:59789"/>
    </ligand>
</feature>
<sequence>MTQTTSSNPNEHAFTEVSWDPQVSGFLAAALGAEQFRRIQAAIAVPPLSTCVRVNTLRTSTQDVMQQLQGLLPQQHSAVHFAPHPQLPMAILLQGSGPHSISPAAAGAAKQVVISRKAGEAVLRGAQLFVPGVLAVTSGLQAGDLVAVMVALDKPGSPHSGITRGTVLLAAAAAAAAANGSNFSHPSAAAGIAAAAAPLAEAQHATAAAAAAGTDDPADSTAAAGVPVAAAGSLICIGLGRAKMGRVEMFRVQHGVAVEMEQRVYEVPSPTLDGMLSCAKMGRVEMFRVQHGVAVEMEQRVYEVPSPTLDGPLKGLVMLQNLPSILAAQVLNPQPGSRVLDMCAAPGGKTTMLAQLMRGKGQVIALDRLYGLGPAKCPGFAPESFDAVLLDAPCTALGLRPRLLQQQQLSLLLETAAYQRALLAAAVQLVKPGGVMVYSTCTISPAENEVNVRHALDSYPCLQLADTIGFFVAEFVKTCSLL</sequence>
<dbReference type="Pfam" id="PF01472">
    <property type="entry name" value="PUA"/>
    <property type="match status" value="1"/>
</dbReference>
<evidence type="ECO:0000259" key="7">
    <source>
        <dbReference type="PROSITE" id="PS51686"/>
    </source>
</evidence>
<keyword evidence="4 6" id="KW-0949">S-adenosyl-L-methionine</keyword>
<dbReference type="SUPFAM" id="SSF53335">
    <property type="entry name" value="S-adenosyl-L-methionine-dependent methyltransferases"/>
    <property type="match status" value="1"/>
</dbReference>
<dbReference type="InterPro" id="IPR002478">
    <property type="entry name" value="PUA"/>
</dbReference>
<keyword evidence="5 6" id="KW-0694">RNA-binding</keyword>
<comment type="caution">
    <text evidence="6">Lacks conserved residue(s) required for the propagation of feature annotation.</text>
</comment>
<dbReference type="PANTHER" id="PTHR22807:SF34">
    <property type="entry name" value="TRNA (CYTOSINE(72)-C(5))-METHYLTRANSFERASE NSUN6"/>
    <property type="match status" value="1"/>
</dbReference>
<dbReference type="Proteomes" id="UP001244341">
    <property type="component" value="Chromosome 3b"/>
</dbReference>
<dbReference type="Pfam" id="PF01189">
    <property type="entry name" value="Methyltr_RsmB-F"/>
    <property type="match status" value="2"/>
</dbReference>
<name>A0ABY8TSS9_TETOB</name>
<dbReference type="InterPro" id="IPR015947">
    <property type="entry name" value="PUA-like_sf"/>
</dbReference>
<dbReference type="Gene3D" id="2.30.130.10">
    <property type="entry name" value="PUA domain"/>
    <property type="match status" value="1"/>
</dbReference>
<proteinExistence type="inferred from homology"/>
<dbReference type="InterPro" id="IPR001678">
    <property type="entry name" value="MeTrfase_RsmB-F_NOP2_dom"/>
</dbReference>
<feature type="domain" description="SAM-dependent MTase RsmB/NOP-type" evidence="7">
    <location>
        <begin position="383"/>
        <end position="482"/>
    </location>
</feature>
<dbReference type="PROSITE" id="PS50890">
    <property type="entry name" value="PUA"/>
    <property type="match status" value="2"/>
</dbReference>
<feature type="active site" description="Nucleophile" evidence="6">
    <location>
        <position position="441"/>
    </location>
</feature>
<dbReference type="CDD" id="cd02440">
    <property type="entry name" value="AdoMet_MTases"/>
    <property type="match status" value="1"/>
</dbReference>
<keyword evidence="3 6" id="KW-0808">Transferase</keyword>
<dbReference type="PROSITE" id="PS01153">
    <property type="entry name" value="NOL1_NOP2_SUN"/>
    <property type="match status" value="1"/>
</dbReference>
<evidence type="ECO:0000256" key="3">
    <source>
        <dbReference type="ARBA" id="ARBA00022679"/>
    </source>
</evidence>
<organism evidence="8 9">
    <name type="scientific">Tetradesmus obliquus</name>
    <name type="common">Green alga</name>
    <name type="synonym">Acutodesmus obliquus</name>
    <dbReference type="NCBI Taxonomy" id="3088"/>
    <lineage>
        <taxon>Eukaryota</taxon>
        <taxon>Viridiplantae</taxon>
        <taxon>Chlorophyta</taxon>
        <taxon>core chlorophytes</taxon>
        <taxon>Chlorophyceae</taxon>
        <taxon>CS clade</taxon>
        <taxon>Sphaeropleales</taxon>
        <taxon>Scenedesmaceae</taxon>
        <taxon>Tetradesmus</taxon>
    </lineage>
</organism>
<dbReference type="InterPro" id="IPR018314">
    <property type="entry name" value="RsmB/NOL1/NOP2-like_CS"/>
</dbReference>
<feature type="binding site" evidence="6">
    <location>
        <begin position="343"/>
        <end position="349"/>
    </location>
    <ligand>
        <name>S-adenosyl-L-methionine</name>
        <dbReference type="ChEBI" id="CHEBI:59789"/>
    </ligand>
</feature>
<dbReference type="InterPro" id="IPR029063">
    <property type="entry name" value="SAM-dependent_MTases_sf"/>
</dbReference>
<dbReference type="PANTHER" id="PTHR22807">
    <property type="entry name" value="NOP2 YEAST -RELATED NOL1/NOP2/FMU SUN DOMAIN-CONTAINING"/>
    <property type="match status" value="1"/>
</dbReference>
<evidence type="ECO:0000313" key="9">
    <source>
        <dbReference type="Proteomes" id="UP001244341"/>
    </source>
</evidence>
<dbReference type="PRINTS" id="PR02008">
    <property type="entry name" value="RCMTFAMILY"/>
</dbReference>
<evidence type="ECO:0000256" key="6">
    <source>
        <dbReference type="PROSITE-ProRule" id="PRU01023"/>
    </source>
</evidence>
<evidence type="ECO:0000313" key="8">
    <source>
        <dbReference type="EMBL" id="WIA12193.1"/>
    </source>
</evidence>
<evidence type="ECO:0000256" key="2">
    <source>
        <dbReference type="ARBA" id="ARBA00022603"/>
    </source>
</evidence>
<comment type="similarity">
    <text evidence="1 6">Belongs to the class I-like SAM-binding methyltransferase superfamily. RsmB/NOP family.</text>
</comment>
<keyword evidence="9" id="KW-1185">Reference proteome</keyword>